<feature type="transmembrane region" description="Helical" evidence="13">
    <location>
        <begin position="77"/>
        <end position="99"/>
    </location>
</feature>
<evidence type="ECO:0000256" key="2">
    <source>
        <dbReference type="ARBA" id="ARBA00006434"/>
    </source>
</evidence>
<sequence length="582" mass="64778">MTELSWIDWTVMLTTLFTIVAYGVWKTRGSKNIESYLLGDKASNWWTIGLSVMATQASAITFLSTPGQAYMEGMGFVQFYFGLPLAMIIISAVFIPLYYRLKVYTAYEFLESRFDNKTRALTAILFLIQRGLAAGITIYAPAIILSQIVGWSLNFTILFIGILVIIYTVSGGTKAVSQTHKQQMGIIFLGMFIAFGMLISFIGDSVNFGQSLDIAGAMGKLNIIDTEFNPESKYNIWSGLIGGLFLQLSYFGTDQSQVQRYLSGSSVKESRLGLMFNGLLKIPMQFFILFVGVMVFVFYQFTTPPIHFNEANIAKIQQSEYAEEFNQLESNYNQLIETKKQAQLDFVAAKENGETVIIEAQKTTINQLQAKADAMREESKALILKVDENAETKDDDYIFITFVINYLPIGVIGLLLAVIFSAAMSSTSSELNALGSTATVDMYKRNFKKEGSDTHYLKASKLLTGLFGVFAILFATLASLFENLIEAVNILGSLFYGTILGVFLVAFFFKYIKGNATFISAVISQILIGVLFYLNRSGIYEIGYLWYNLIGPALVILFGFLFQIALPNKKDGDPMHNNSSAQ</sequence>
<feature type="transmembrane region" description="Helical" evidence="13">
    <location>
        <begin position="487"/>
        <end position="509"/>
    </location>
</feature>
<feature type="transmembrane region" description="Helical" evidence="13">
    <location>
        <begin position="516"/>
        <end position="534"/>
    </location>
</feature>
<evidence type="ECO:0000256" key="7">
    <source>
        <dbReference type="ARBA" id="ARBA00023053"/>
    </source>
</evidence>
<evidence type="ECO:0000256" key="9">
    <source>
        <dbReference type="ARBA" id="ARBA00023136"/>
    </source>
</evidence>
<comment type="caution">
    <text evidence="14">The sequence shown here is derived from an EMBL/GenBank/DDBJ whole genome shotgun (WGS) entry which is preliminary data.</text>
</comment>
<dbReference type="GO" id="GO:0005886">
    <property type="term" value="C:plasma membrane"/>
    <property type="evidence" value="ECO:0007669"/>
    <property type="project" value="UniProtKB-SubCell"/>
</dbReference>
<keyword evidence="15" id="KW-1185">Reference proteome</keyword>
<evidence type="ECO:0000256" key="6">
    <source>
        <dbReference type="ARBA" id="ARBA00022989"/>
    </source>
</evidence>
<evidence type="ECO:0000256" key="5">
    <source>
        <dbReference type="ARBA" id="ARBA00022692"/>
    </source>
</evidence>
<keyword evidence="8" id="KW-0406">Ion transport</keyword>
<evidence type="ECO:0000256" key="3">
    <source>
        <dbReference type="ARBA" id="ARBA00022448"/>
    </source>
</evidence>
<organism evidence="14 15">
    <name type="scientific">Acidiluteibacter ferrifornacis</name>
    <dbReference type="NCBI Taxonomy" id="2692424"/>
    <lineage>
        <taxon>Bacteria</taxon>
        <taxon>Pseudomonadati</taxon>
        <taxon>Bacteroidota</taxon>
        <taxon>Flavobacteriia</taxon>
        <taxon>Flavobacteriales</taxon>
        <taxon>Cryomorphaceae</taxon>
        <taxon>Acidiluteibacter</taxon>
    </lineage>
</organism>
<keyword evidence="12" id="KW-0175">Coiled coil</keyword>
<keyword evidence="5 13" id="KW-0812">Transmembrane</keyword>
<keyword evidence="10" id="KW-0739">Sodium transport</keyword>
<evidence type="ECO:0000256" key="12">
    <source>
        <dbReference type="SAM" id="Coils"/>
    </source>
</evidence>
<evidence type="ECO:0000256" key="4">
    <source>
        <dbReference type="ARBA" id="ARBA00022475"/>
    </source>
</evidence>
<feature type="transmembrane region" description="Helical" evidence="13">
    <location>
        <begin position="6"/>
        <end position="25"/>
    </location>
</feature>
<gene>
    <name evidence="14" type="ORF">GQN54_07390</name>
</gene>
<feature type="transmembrane region" description="Helical" evidence="13">
    <location>
        <begin position="462"/>
        <end position="481"/>
    </location>
</feature>
<dbReference type="InterPro" id="IPR001734">
    <property type="entry name" value="Na/solute_symporter"/>
</dbReference>
<accession>A0A6N9NJB1</accession>
<dbReference type="Gene3D" id="1.20.1730.10">
    <property type="entry name" value="Sodium/glucose cotransporter"/>
    <property type="match status" value="1"/>
</dbReference>
<protein>
    <submittedName>
        <fullName evidence="14">Sodium:solute symporter</fullName>
    </submittedName>
</protein>
<evidence type="ECO:0000256" key="8">
    <source>
        <dbReference type="ARBA" id="ARBA00023065"/>
    </source>
</evidence>
<feature type="transmembrane region" description="Helical" evidence="13">
    <location>
        <begin position="274"/>
        <end position="299"/>
    </location>
</feature>
<dbReference type="Pfam" id="PF00474">
    <property type="entry name" value="SSF"/>
    <property type="match status" value="2"/>
</dbReference>
<dbReference type="GO" id="GO:0006814">
    <property type="term" value="P:sodium ion transport"/>
    <property type="evidence" value="ECO:0007669"/>
    <property type="project" value="UniProtKB-KW"/>
</dbReference>
<comment type="subcellular location">
    <subcellularLocation>
        <location evidence="1">Cell membrane</location>
        <topology evidence="1">Multi-pass membrane protein</topology>
    </subcellularLocation>
</comment>
<dbReference type="GO" id="GO:0015293">
    <property type="term" value="F:symporter activity"/>
    <property type="evidence" value="ECO:0007669"/>
    <property type="project" value="TreeGrafter"/>
</dbReference>
<keyword evidence="7" id="KW-0915">Sodium</keyword>
<name>A0A6N9NJB1_9FLAO</name>
<dbReference type="InterPro" id="IPR051163">
    <property type="entry name" value="Sodium:Solute_Symporter_SSF"/>
</dbReference>
<dbReference type="PROSITE" id="PS50283">
    <property type="entry name" value="NA_SOLUT_SYMP_3"/>
    <property type="match status" value="1"/>
</dbReference>
<dbReference type="RefSeq" id="WP_160632892.1">
    <property type="nucleotide sequence ID" value="NZ_WWNE01000006.1"/>
</dbReference>
<proteinExistence type="inferred from homology"/>
<feature type="coiled-coil region" evidence="12">
    <location>
        <begin position="318"/>
        <end position="385"/>
    </location>
</feature>
<feature type="transmembrane region" description="Helical" evidence="13">
    <location>
        <begin position="120"/>
        <end position="145"/>
    </location>
</feature>
<dbReference type="PANTHER" id="PTHR42985:SF40">
    <property type="entry name" value="LD47995P-RELATED"/>
    <property type="match status" value="1"/>
</dbReference>
<reference evidence="14 15" key="1">
    <citation type="submission" date="2019-12" db="EMBL/GenBank/DDBJ databases">
        <authorList>
            <person name="Zhao J."/>
        </authorList>
    </citation>
    <scope>NUCLEOTIDE SEQUENCE [LARGE SCALE GENOMIC DNA]</scope>
    <source>
        <strain evidence="14 15">S-15</strain>
    </source>
</reference>
<feature type="transmembrane region" description="Helical" evidence="13">
    <location>
        <begin position="45"/>
        <end position="65"/>
    </location>
</feature>
<evidence type="ECO:0000256" key="10">
    <source>
        <dbReference type="ARBA" id="ARBA00023201"/>
    </source>
</evidence>
<dbReference type="InterPro" id="IPR038377">
    <property type="entry name" value="Na/Glc_symporter_sf"/>
</dbReference>
<keyword evidence="6 13" id="KW-1133">Transmembrane helix</keyword>
<feature type="transmembrane region" description="Helical" evidence="13">
    <location>
        <begin position="184"/>
        <end position="203"/>
    </location>
</feature>
<keyword evidence="4" id="KW-1003">Cell membrane</keyword>
<evidence type="ECO:0000256" key="11">
    <source>
        <dbReference type="RuleBase" id="RU362091"/>
    </source>
</evidence>
<dbReference type="EMBL" id="WWNE01000006">
    <property type="protein sequence ID" value="NBG65939.1"/>
    <property type="molecule type" value="Genomic_DNA"/>
</dbReference>
<dbReference type="PANTHER" id="PTHR42985">
    <property type="entry name" value="SODIUM-COUPLED MONOCARBOXYLATE TRANSPORTER"/>
    <property type="match status" value="1"/>
</dbReference>
<feature type="transmembrane region" description="Helical" evidence="13">
    <location>
        <begin position="397"/>
        <end position="420"/>
    </location>
</feature>
<evidence type="ECO:0000256" key="13">
    <source>
        <dbReference type="SAM" id="Phobius"/>
    </source>
</evidence>
<feature type="transmembrane region" description="Helical" evidence="13">
    <location>
        <begin position="151"/>
        <end position="172"/>
    </location>
</feature>
<dbReference type="CDD" id="cd11494">
    <property type="entry name" value="SLC5sbd_NIS-like_u2"/>
    <property type="match status" value="1"/>
</dbReference>
<dbReference type="AlphaFoldDB" id="A0A6N9NJB1"/>
<evidence type="ECO:0000313" key="15">
    <source>
        <dbReference type="Proteomes" id="UP000470771"/>
    </source>
</evidence>
<comment type="similarity">
    <text evidence="2 11">Belongs to the sodium:solute symporter (SSF) (TC 2.A.21) family.</text>
</comment>
<evidence type="ECO:0000313" key="14">
    <source>
        <dbReference type="EMBL" id="NBG65939.1"/>
    </source>
</evidence>
<evidence type="ECO:0000256" key="1">
    <source>
        <dbReference type="ARBA" id="ARBA00004651"/>
    </source>
</evidence>
<dbReference type="Proteomes" id="UP000470771">
    <property type="component" value="Unassembled WGS sequence"/>
</dbReference>
<keyword evidence="3" id="KW-0813">Transport</keyword>
<feature type="transmembrane region" description="Helical" evidence="13">
    <location>
        <begin position="546"/>
        <end position="566"/>
    </location>
</feature>
<keyword evidence="9 13" id="KW-0472">Membrane</keyword>